<evidence type="ECO:0000256" key="2">
    <source>
        <dbReference type="ARBA" id="ARBA00022729"/>
    </source>
</evidence>
<evidence type="ECO:0000256" key="1">
    <source>
        <dbReference type="ARBA" id="ARBA00007162"/>
    </source>
</evidence>
<dbReference type="NCBIfam" id="TIGR01098">
    <property type="entry name" value="3A0109s03R"/>
    <property type="match status" value="1"/>
</dbReference>
<evidence type="ECO:0000256" key="3">
    <source>
        <dbReference type="SAM" id="MobiDB-lite"/>
    </source>
</evidence>
<dbReference type="EMBL" id="PDOF01000001">
    <property type="protein sequence ID" value="PYZ99244.1"/>
    <property type="molecule type" value="Genomic_DNA"/>
</dbReference>
<evidence type="ECO:0000313" key="5">
    <source>
        <dbReference type="Proteomes" id="UP000248066"/>
    </source>
</evidence>
<dbReference type="InterPro" id="IPR005770">
    <property type="entry name" value="PhnD"/>
</dbReference>
<dbReference type="CDD" id="cd01071">
    <property type="entry name" value="PBP2_PhnD_like"/>
    <property type="match status" value="1"/>
</dbReference>
<feature type="compositionally biased region" description="Acidic residues" evidence="3">
    <location>
        <begin position="10"/>
        <end position="44"/>
    </location>
</feature>
<comment type="caution">
    <text evidence="4">The sequence shown here is derived from an EMBL/GenBank/DDBJ whole genome shotgun (WGS) entry which is preliminary data.</text>
</comment>
<dbReference type="Pfam" id="PF12974">
    <property type="entry name" value="Phosphonate-bd"/>
    <property type="match status" value="1"/>
</dbReference>
<evidence type="ECO:0000313" key="4">
    <source>
        <dbReference type="EMBL" id="PYZ99244.1"/>
    </source>
</evidence>
<reference evidence="4 5" key="1">
    <citation type="submission" date="2017-10" db="EMBL/GenBank/DDBJ databases">
        <title>Bacillus sp. nov., a halophilic bacterium isolated from a Yangshapao Lake.</title>
        <authorList>
            <person name="Wang H."/>
        </authorList>
    </citation>
    <scope>NUCLEOTIDE SEQUENCE [LARGE SCALE GENOMIC DNA]</scope>
    <source>
        <strain evidence="4 5">YSP-3</strain>
    </source>
</reference>
<sequence>MATALTACGEGDDAEGGADNGTDDGNGEDTAEEEDGGDEEAAEDIDELIMGFVPSQDAGEIADTAQPLADRLSEELGVDVEASVMVDYVGLIEAMRTQQVDIGFLPPFGFVQAEERAGVEVILKAERHGETSYKAQYTVPADSHLESVEQLAEEEGLTWAYADDLSTSGFLFPASQQKSFGVEDIDSHFIRTTTGGHDNALIALYDGAADFATTFDDARDNLADEFPDVYDDLRVLGYTDPIPNDTISVRSDLPDNWKEDIKAAFLTFQDDEEMLEVLDEIYNWTGIAEASTEDYDVVREVFAEFEDELSE</sequence>
<keyword evidence="5" id="KW-1185">Reference proteome</keyword>
<proteinExistence type="inferred from homology"/>
<dbReference type="Gene3D" id="3.40.190.10">
    <property type="entry name" value="Periplasmic binding protein-like II"/>
    <property type="match status" value="2"/>
</dbReference>
<dbReference type="PANTHER" id="PTHR35841">
    <property type="entry name" value="PHOSPHONATES-BINDING PERIPLASMIC PROTEIN"/>
    <property type="match status" value="1"/>
</dbReference>
<dbReference type="Proteomes" id="UP000248066">
    <property type="component" value="Unassembled WGS sequence"/>
</dbReference>
<dbReference type="GO" id="GO:0055085">
    <property type="term" value="P:transmembrane transport"/>
    <property type="evidence" value="ECO:0007669"/>
    <property type="project" value="InterPro"/>
</dbReference>
<organism evidence="4 5">
    <name type="scientific">Alteribacter lacisalsi</name>
    <dbReference type="NCBI Taxonomy" id="2045244"/>
    <lineage>
        <taxon>Bacteria</taxon>
        <taxon>Bacillati</taxon>
        <taxon>Bacillota</taxon>
        <taxon>Bacilli</taxon>
        <taxon>Bacillales</taxon>
        <taxon>Bacillaceae</taxon>
        <taxon>Alteribacter</taxon>
    </lineage>
</organism>
<accession>A0A2W0HBI9</accession>
<dbReference type="OrthoDB" id="9776786at2"/>
<feature type="region of interest" description="Disordered" evidence="3">
    <location>
        <begin position="1"/>
        <end position="44"/>
    </location>
</feature>
<comment type="similarity">
    <text evidence="1">Belongs to the phosphate/phosphite/phosphonate binding protein family.</text>
</comment>
<dbReference type="GO" id="GO:0043190">
    <property type="term" value="C:ATP-binding cassette (ABC) transporter complex"/>
    <property type="evidence" value="ECO:0007669"/>
    <property type="project" value="InterPro"/>
</dbReference>
<keyword evidence="2" id="KW-0732">Signal</keyword>
<gene>
    <name evidence="4" type="ORF">CR205_10965</name>
</gene>
<name>A0A2W0HBI9_9BACI</name>
<protein>
    <submittedName>
        <fullName evidence="4">Phosphonate ABC transporter substrate-binding protein</fullName>
    </submittedName>
</protein>
<dbReference type="SUPFAM" id="SSF53850">
    <property type="entry name" value="Periplasmic binding protein-like II"/>
    <property type="match status" value="1"/>
</dbReference>
<dbReference type="PANTHER" id="PTHR35841:SF1">
    <property type="entry name" value="PHOSPHONATES-BINDING PERIPLASMIC PROTEIN"/>
    <property type="match status" value="1"/>
</dbReference>
<dbReference type="AlphaFoldDB" id="A0A2W0HBI9"/>